<comment type="caution">
    <text evidence="1">The sequence shown here is derived from an EMBL/GenBank/DDBJ whole genome shotgun (WGS) entry which is preliminary data.</text>
</comment>
<keyword evidence="2" id="KW-1185">Reference proteome</keyword>
<dbReference type="EMBL" id="NNAY01004621">
    <property type="protein sequence ID" value="OXU17645.1"/>
    <property type="molecule type" value="Genomic_DNA"/>
</dbReference>
<accession>A0A232EH19</accession>
<evidence type="ECO:0000313" key="2">
    <source>
        <dbReference type="Proteomes" id="UP000215335"/>
    </source>
</evidence>
<proteinExistence type="predicted"/>
<evidence type="ECO:0000313" key="1">
    <source>
        <dbReference type="EMBL" id="OXU17645.1"/>
    </source>
</evidence>
<reference evidence="1 2" key="1">
    <citation type="journal article" date="2017" name="Curr. Biol.">
        <title>The Evolution of Venom by Co-option of Single-Copy Genes.</title>
        <authorList>
            <person name="Martinson E.O."/>
            <person name="Mrinalini"/>
            <person name="Kelkar Y.D."/>
            <person name="Chang C.H."/>
            <person name="Werren J.H."/>
        </authorList>
    </citation>
    <scope>NUCLEOTIDE SEQUENCE [LARGE SCALE GENOMIC DNA]</scope>
    <source>
        <strain evidence="1 2">Alberta</strain>
        <tissue evidence="1">Whole body</tissue>
    </source>
</reference>
<sequence length="260" mass="29333">MAEEAQAPEPSFTSDFEFDELVDQDKPSNILYFYREIEGFVCFFETPGEVGEKNYHLFKFGISNGTKKIMCLVWGKELIAKLQPDIVINKIINIDGAHCKLSKYSKKLKDNGCLVFEVIIQPTTKMTFKGLYAAAASIPPPVPAREVNFETIANTEGKIAIDRYIKTDFASIPSQYHDATYGCGSITDGTYKITVNITNFQPNENFHKGAAARVTGEVNNNNVKHIFILFYAPIAITCKNIDMPHLQLRRGVRTFRRVEE</sequence>
<dbReference type="OrthoDB" id="7648950at2759"/>
<organism evidence="1 2">
    <name type="scientific">Trichomalopsis sarcophagae</name>
    <dbReference type="NCBI Taxonomy" id="543379"/>
    <lineage>
        <taxon>Eukaryota</taxon>
        <taxon>Metazoa</taxon>
        <taxon>Ecdysozoa</taxon>
        <taxon>Arthropoda</taxon>
        <taxon>Hexapoda</taxon>
        <taxon>Insecta</taxon>
        <taxon>Pterygota</taxon>
        <taxon>Neoptera</taxon>
        <taxon>Endopterygota</taxon>
        <taxon>Hymenoptera</taxon>
        <taxon>Apocrita</taxon>
        <taxon>Proctotrupomorpha</taxon>
        <taxon>Chalcidoidea</taxon>
        <taxon>Pteromalidae</taxon>
        <taxon>Pteromalinae</taxon>
        <taxon>Trichomalopsis</taxon>
    </lineage>
</organism>
<dbReference type="AlphaFoldDB" id="A0A232EH19"/>
<gene>
    <name evidence="1" type="ORF">TSAR_002670</name>
</gene>
<protein>
    <submittedName>
        <fullName evidence="1">Uncharacterized protein</fullName>
    </submittedName>
</protein>
<dbReference type="Proteomes" id="UP000215335">
    <property type="component" value="Unassembled WGS sequence"/>
</dbReference>
<name>A0A232EH19_9HYME</name>